<proteinExistence type="predicted"/>
<comment type="caution">
    <text evidence="1">The sequence shown here is derived from an EMBL/GenBank/DDBJ whole genome shotgun (WGS) entry which is preliminary data.</text>
</comment>
<keyword evidence="2" id="KW-1185">Reference proteome</keyword>
<accession>A0A834P602</accession>
<name>A0A834P602_VESPE</name>
<dbReference type="Proteomes" id="UP000600918">
    <property type="component" value="Unassembled WGS sequence"/>
</dbReference>
<sequence>MAKLSPAFLEGIEMKRTPFCPHSFPTHVQLRVYNSCPVTLMGLRHGASHKGAWEPTDDHVAKYTKAYVDNNFFSISIYLLSRIICRKNVYATIIFLHESIQIYQH</sequence>
<dbReference type="AlphaFoldDB" id="A0A834P602"/>
<evidence type="ECO:0000313" key="1">
    <source>
        <dbReference type="EMBL" id="KAF7429618.1"/>
    </source>
</evidence>
<organism evidence="1 2">
    <name type="scientific">Vespula pensylvanica</name>
    <name type="common">Western yellow jacket</name>
    <name type="synonym">Wasp</name>
    <dbReference type="NCBI Taxonomy" id="30213"/>
    <lineage>
        <taxon>Eukaryota</taxon>
        <taxon>Metazoa</taxon>
        <taxon>Ecdysozoa</taxon>
        <taxon>Arthropoda</taxon>
        <taxon>Hexapoda</taxon>
        <taxon>Insecta</taxon>
        <taxon>Pterygota</taxon>
        <taxon>Neoptera</taxon>
        <taxon>Endopterygota</taxon>
        <taxon>Hymenoptera</taxon>
        <taxon>Apocrita</taxon>
        <taxon>Aculeata</taxon>
        <taxon>Vespoidea</taxon>
        <taxon>Vespidae</taxon>
        <taxon>Vespinae</taxon>
        <taxon>Vespula</taxon>
    </lineage>
</organism>
<dbReference type="EMBL" id="JACSDY010000004">
    <property type="protein sequence ID" value="KAF7429618.1"/>
    <property type="molecule type" value="Genomic_DNA"/>
</dbReference>
<evidence type="ECO:0000313" key="2">
    <source>
        <dbReference type="Proteomes" id="UP000600918"/>
    </source>
</evidence>
<protein>
    <submittedName>
        <fullName evidence="1">Uncharacterized protein</fullName>
    </submittedName>
</protein>
<gene>
    <name evidence="1" type="ORF">H0235_006016</name>
</gene>
<reference evidence="1" key="1">
    <citation type="journal article" date="2020" name="G3 (Bethesda)">
        <title>High-Quality Assemblies for Three Invasive Social Wasps from the &lt;i&gt;Vespula&lt;/i&gt; Genus.</title>
        <authorList>
            <person name="Harrop T.W.R."/>
            <person name="Guhlin J."/>
            <person name="McLaughlin G.M."/>
            <person name="Permina E."/>
            <person name="Stockwell P."/>
            <person name="Gilligan J."/>
            <person name="Le Lec M.F."/>
            <person name="Gruber M.A.M."/>
            <person name="Quinn O."/>
            <person name="Lovegrove M."/>
            <person name="Duncan E.J."/>
            <person name="Remnant E.J."/>
            <person name="Van Eeckhoven J."/>
            <person name="Graham B."/>
            <person name="Knapp R.A."/>
            <person name="Langford K.W."/>
            <person name="Kronenberg Z."/>
            <person name="Press M.O."/>
            <person name="Eacker S.M."/>
            <person name="Wilson-Rankin E.E."/>
            <person name="Purcell J."/>
            <person name="Lester P.J."/>
            <person name="Dearden P.K."/>
        </authorList>
    </citation>
    <scope>NUCLEOTIDE SEQUENCE</scope>
    <source>
        <strain evidence="1">Volc-1</strain>
    </source>
</reference>